<dbReference type="InterPro" id="IPR000847">
    <property type="entry name" value="LysR_HTH_N"/>
</dbReference>
<dbReference type="AlphaFoldDB" id="A0A6J5F5J0"/>
<sequence>MFIRQLNYLIALDRHRHFGRAAESCHVSQPALSNGIRELERELGITVIRRNRTFEGVTPEGERVIEWARQVLGSLDGLRQEAELVRSVPQGHLAIGVIPTASHGATLLSTHYRERLPQLTLEVMSLATPDILQRLKSQELQLGIVYDRSVISDDHDVLPLFPERYVLVASDRACLPHQLSWPEVAGMPLCLLSRDMQNRQMLEEVFRQAGAMPNVVVQTNSMRVLLAEARSGRAFSVLPLSALPAGQEVEGLHVHPVTPEHVERVCLVRLRRQVQPALSEAAWRIAGQLDLAAILDNPAFRPA</sequence>
<dbReference type="FunFam" id="1.10.10.10:FF:000001">
    <property type="entry name" value="LysR family transcriptional regulator"/>
    <property type="match status" value="1"/>
</dbReference>
<dbReference type="RefSeq" id="WP_052001624.1">
    <property type="nucleotide sequence ID" value="NZ_CABVQD010000053.1"/>
</dbReference>
<dbReference type="PANTHER" id="PTHR30419:SF31">
    <property type="entry name" value="BLR3139 PROTEIN"/>
    <property type="match status" value="1"/>
</dbReference>
<dbReference type="PRINTS" id="PR00039">
    <property type="entry name" value="HTHLYSR"/>
</dbReference>
<reference evidence="6 7" key="1">
    <citation type="submission" date="2019-09" db="EMBL/GenBank/DDBJ databases">
        <authorList>
            <person name="Depoorter E."/>
        </authorList>
    </citation>
    <scope>NUCLEOTIDE SEQUENCE [LARGE SCALE GENOMIC DNA]</scope>
    <source>
        <strain evidence="6">LMG 30113</strain>
    </source>
</reference>
<dbReference type="Pfam" id="PF00126">
    <property type="entry name" value="HTH_1"/>
    <property type="match status" value="1"/>
</dbReference>
<dbReference type="InterPro" id="IPR036388">
    <property type="entry name" value="WH-like_DNA-bd_sf"/>
</dbReference>
<dbReference type="SUPFAM" id="SSF46785">
    <property type="entry name" value="Winged helix' DNA-binding domain"/>
    <property type="match status" value="1"/>
</dbReference>
<protein>
    <submittedName>
        <fullName evidence="6">DNA-binding transcriptional regulator CynR</fullName>
    </submittedName>
</protein>
<proteinExistence type="inferred from homology"/>
<dbReference type="GO" id="GO:0005829">
    <property type="term" value="C:cytosol"/>
    <property type="evidence" value="ECO:0007669"/>
    <property type="project" value="TreeGrafter"/>
</dbReference>
<dbReference type="CDD" id="cd05466">
    <property type="entry name" value="PBP2_LTTR_substrate"/>
    <property type="match status" value="1"/>
</dbReference>
<dbReference type="SUPFAM" id="SSF53850">
    <property type="entry name" value="Periplasmic binding protein-like II"/>
    <property type="match status" value="1"/>
</dbReference>
<dbReference type="InterPro" id="IPR005119">
    <property type="entry name" value="LysR_subst-bd"/>
</dbReference>
<keyword evidence="3 6" id="KW-0238">DNA-binding</keyword>
<keyword evidence="7" id="KW-1185">Reference proteome</keyword>
<keyword evidence="2" id="KW-0805">Transcription regulation</keyword>
<name>A0A6J5F5J0_9BURK</name>
<dbReference type="EMBL" id="CABVQD010000053">
    <property type="protein sequence ID" value="VWC46440.1"/>
    <property type="molecule type" value="Genomic_DNA"/>
</dbReference>
<dbReference type="InterPro" id="IPR036390">
    <property type="entry name" value="WH_DNA-bd_sf"/>
</dbReference>
<evidence type="ECO:0000256" key="1">
    <source>
        <dbReference type="ARBA" id="ARBA00009437"/>
    </source>
</evidence>
<gene>
    <name evidence="6" type="ORF">BPA30113_07345</name>
</gene>
<feature type="domain" description="HTH lysR-type" evidence="5">
    <location>
        <begin position="1"/>
        <end position="57"/>
    </location>
</feature>
<dbReference type="Pfam" id="PF03466">
    <property type="entry name" value="LysR_substrate"/>
    <property type="match status" value="1"/>
</dbReference>
<keyword evidence="4" id="KW-0804">Transcription</keyword>
<evidence type="ECO:0000313" key="6">
    <source>
        <dbReference type="EMBL" id="VWC46440.1"/>
    </source>
</evidence>
<dbReference type="GO" id="GO:0003677">
    <property type="term" value="F:DNA binding"/>
    <property type="evidence" value="ECO:0007669"/>
    <property type="project" value="UniProtKB-KW"/>
</dbReference>
<dbReference type="Gene3D" id="1.10.10.10">
    <property type="entry name" value="Winged helix-like DNA-binding domain superfamily/Winged helix DNA-binding domain"/>
    <property type="match status" value="1"/>
</dbReference>
<accession>A0A6J5F5J0</accession>
<dbReference type="PROSITE" id="PS50931">
    <property type="entry name" value="HTH_LYSR"/>
    <property type="match status" value="1"/>
</dbReference>
<evidence type="ECO:0000313" key="7">
    <source>
        <dbReference type="Proteomes" id="UP000494330"/>
    </source>
</evidence>
<dbReference type="PANTHER" id="PTHR30419">
    <property type="entry name" value="HTH-TYPE TRANSCRIPTIONAL REGULATOR YBHD"/>
    <property type="match status" value="1"/>
</dbReference>
<evidence type="ECO:0000259" key="5">
    <source>
        <dbReference type="PROSITE" id="PS50931"/>
    </source>
</evidence>
<dbReference type="Gene3D" id="3.40.190.290">
    <property type="match status" value="1"/>
</dbReference>
<evidence type="ECO:0000256" key="4">
    <source>
        <dbReference type="ARBA" id="ARBA00023163"/>
    </source>
</evidence>
<dbReference type="GO" id="GO:0003700">
    <property type="term" value="F:DNA-binding transcription factor activity"/>
    <property type="evidence" value="ECO:0007669"/>
    <property type="project" value="InterPro"/>
</dbReference>
<dbReference type="Proteomes" id="UP000494330">
    <property type="component" value="Unassembled WGS sequence"/>
</dbReference>
<evidence type="ECO:0000256" key="2">
    <source>
        <dbReference type="ARBA" id="ARBA00023015"/>
    </source>
</evidence>
<dbReference type="InterPro" id="IPR050950">
    <property type="entry name" value="HTH-type_LysR_regulators"/>
</dbReference>
<evidence type="ECO:0000256" key="3">
    <source>
        <dbReference type="ARBA" id="ARBA00023125"/>
    </source>
</evidence>
<comment type="similarity">
    <text evidence="1">Belongs to the LysR transcriptional regulatory family.</text>
</comment>
<organism evidence="6 7">
    <name type="scientific">Burkholderia paludis</name>
    <dbReference type="NCBI Taxonomy" id="1506587"/>
    <lineage>
        <taxon>Bacteria</taxon>
        <taxon>Pseudomonadati</taxon>
        <taxon>Pseudomonadota</taxon>
        <taxon>Betaproteobacteria</taxon>
        <taxon>Burkholderiales</taxon>
        <taxon>Burkholderiaceae</taxon>
        <taxon>Burkholderia</taxon>
        <taxon>Burkholderia cepacia complex</taxon>
    </lineage>
</organism>